<proteinExistence type="predicted"/>
<dbReference type="Gene3D" id="3.10.180.10">
    <property type="entry name" value="2,3-Dihydroxybiphenyl 1,2-Dioxygenase, domain 1"/>
    <property type="match status" value="2"/>
</dbReference>
<dbReference type="InterPro" id="IPR029068">
    <property type="entry name" value="Glyas_Bleomycin-R_OHBP_Dase"/>
</dbReference>
<dbReference type="InterPro" id="IPR037523">
    <property type="entry name" value="VOC_core"/>
</dbReference>
<dbReference type="Pfam" id="PF00903">
    <property type="entry name" value="Glyoxalase"/>
    <property type="match status" value="1"/>
</dbReference>
<organism evidence="2 3">
    <name type="scientific">Mycolicibacterium hodleri</name>
    <dbReference type="NCBI Taxonomy" id="49897"/>
    <lineage>
        <taxon>Bacteria</taxon>
        <taxon>Bacillati</taxon>
        <taxon>Actinomycetota</taxon>
        <taxon>Actinomycetes</taxon>
        <taxon>Mycobacteriales</taxon>
        <taxon>Mycobacteriaceae</taxon>
        <taxon>Mycolicibacterium</taxon>
    </lineage>
</organism>
<feature type="domain" description="VOC" evidence="1">
    <location>
        <begin position="140"/>
        <end position="273"/>
    </location>
</feature>
<dbReference type="Proteomes" id="UP000315759">
    <property type="component" value="Unassembled WGS sequence"/>
</dbReference>
<accession>A0A544VW58</accession>
<evidence type="ECO:0000313" key="2">
    <source>
        <dbReference type="EMBL" id="TQR84220.1"/>
    </source>
</evidence>
<dbReference type="PROSITE" id="PS51819">
    <property type="entry name" value="VOC"/>
    <property type="match status" value="2"/>
</dbReference>
<name>A0A544VW58_9MYCO</name>
<dbReference type="SUPFAM" id="SSF54593">
    <property type="entry name" value="Glyoxalase/Bleomycin resistance protein/Dihydroxybiphenyl dioxygenase"/>
    <property type="match status" value="2"/>
</dbReference>
<dbReference type="EMBL" id="VIFX01000033">
    <property type="protein sequence ID" value="TQR84220.1"/>
    <property type="molecule type" value="Genomic_DNA"/>
</dbReference>
<protein>
    <submittedName>
        <fullName evidence="2">VOC family protein</fullName>
    </submittedName>
</protein>
<dbReference type="AlphaFoldDB" id="A0A544VW58"/>
<dbReference type="PANTHER" id="PTHR33993:SF14">
    <property type="entry name" value="GB|AAF24581.1"/>
    <property type="match status" value="1"/>
</dbReference>
<comment type="caution">
    <text evidence="2">The sequence shown here is derived from an EMBL/GenBank/DDBJ whole genome shotgun (WGS) entry which is preliminary data.</text>
</comment>
<dbReference type="RefSeq" id="WP_142554298.1">
    <property type="nucleotide sequence ID" value="NZ_VIFX01000033.1"/>
</dbReference>
<dbReference type="PANTHER" id="PTHR33993">
    <property type="entry name" value="GLYOXALASE-RELATED"/>
    <property type="match status" value="1"/>
</dbReference>
<reference evidence="2 3" key="1">
    <citation type="submission" date="2018-10" db="EMBL/GenBank/DDBJ databases">
        <title>Draft genome of Mycobacterium hodleri strain B.</title>
        <authorList>
            <person name="Amande T.J."/>
            <person name="Mcgenity T.J."/>
        </authorList>
    </citation>
    <scope>NUCLEOTIDE SEQUENCE [LARGE SCALE GENOMIC DNA]</scope>
    <source>
        <strain evidence="2 3">B</strain>
    </source>
</reference>
<dbReference type="CDD" id="cd07247">
    <property type="entry name" value="SgaA_N_like"/>
    <property type="match status" value="1"/>
</dbReference>
<keyword evidence="3" id="KW-1185">Reference proteome</keyword>
<dbReference type="InterPro" id="IPR052164">
    <property type="entry name" value="Anthracycline_SecMetBiosynth"/>
</dbReference>
<dbReference type="Pfam" id="PF18029">
    <property type="entry name" value="Glyoxalase_6"/>
    <property type="match status" value="1"/>
</dbReference>
<sequence>MTPPKTYPHGVPSWIDTVAHDLDEAKRFYAGLFDWTFTDAIPADAPGNYLIATIGGEDVAAIGTPDSDDEVVSWRTYVAVDDADATARDVEAAGGTVTLAPVDAGPGGRLAVCVDPRGAEFRLWQARKRLGAQRVNAPGTWNFSDLHTTDPHQSAKFYSTVFGWEVDDVGYATMVRRPGYGDHLAETVDPDIRQRQAEVAAPAGFEDAVAWMRLIPEGHPELWQVTFAVADRDTSAATAEDLGATVLSSDDSEWTRTATVRDPQGAELVLSQFTPTKG</sequence>
<evidence type="ECO:0000259" key="1">
    <source>
        <dbReference type="PROSITE" id="PS51819"/>
    </source>
</evidence>
<gene>
    <name evidence="2" type="ORF">D8S82_22875</name>
</gene>
<feature type="domain" description="VOC" evidence="1">
    <location>
        <begin position="11"/>
        <end position="126"/>
    </location>
</feature>
<evidence type="ECO:0000313" key="3">
    <source>
        <dbReference type="Proteomes" id="UP000315759"/>
    </source>
</evidence>
<dbReference type="InterPro" id="IPR041581">
    <property type="entry name" value="Glyoxalase_6"/>
</dbReference>
<dbReference type="InterPro" id="IPR004360">
    <property type="entry name" value="Glyas_Fos-R_dOase_dom"/>
</dbReference>